<dbReference type="PANTHER" id="PTHR48006:SF88">
    <property type="entry name" value="LRR RECEPTOR-LIKE KINASE FAMILY PROTEIN"/>
    <property type="match status" value="1"/>
</dbReference>
<dbReference type="GO" id="GO:0005524">
    <property type="term" value="F:ATP binding"/>
    <property type="evidence" value="ECO:0007669"/>
    <property type="project" value="UniProtKB-UniRule"/>
</dbReference>
<dbReference type="InterPro" id="IPR011009">
    <property type="entry name" value="Kinase-like_dom_sf"/>
</dbReference>
<dbReference type="GO" id="GO:0004672">
    <property type="term" value="F:protein kinase activity"/>
    <property type="evidence" value="ECO:0007669"/>
    <property type="project" value="InterPro"/>
</dbReference>
<keyword evidence="3" id="KW-0472">Membrane</keyword>
<dbReference type="SUPFAM" id="SSF56112">
    <property type="entry name" value="Protein kinase-like (PK-like)"/>
    <property type="match status" value="1"/>
</dbReference>
<dbReference type="InterPro" id="IPR017441">
    <property type="entry name" value="Protein_kinase_ATP_BS"/>
</dbReference>
<evidence type="ECO:0000259" key="4">
    <source>
        <dbReference type="PROSITE" id="PS50011"/>
    </source>
</evidence>
<dbReference type="PROSITE" id="PS00107">
    <property type="entry name" value="PROTEIN_KINASE_ATP"/>
    <property type="match status" value="1"/>
</dbReference>
<proteinExistence type="predicted"/>
<keyword evidence="2" id="KW-0067">ATP-binding</keyword>
<dbReference type="Pfam" id="PF07714">
    <property type="entry name" value="PK_Tyr_Ser-Thr"/>
    <property type="match status" value="1"/>
</dbReference>
<dbReference type="InterPro" id="IPR051824">
    <property type="entry name" value="LRR_Rcpt-Like_S/T_Kinase"/>
</dbReference>
<evidence type="ECO:0000313" key="5">
    <source>
        <dbReference type="EMBL" id="KAK7319553.1"/>
    </source>
</evidence>
<evidence type="ECO:0000256" key="1">
    <source>
        <dbReference type="ARBA" id="ARBA00004479"/>
    </source>
</evidence>
<dbReference type="Gene3D" id="1.10.510.10">
    <property type="entry name" value="Transferase(Phosphotransferase) domain 1"/>
    <property type="match status" value="2"/>
</dbReference>
<evidence type="ECO:0000256" key="2">
    <source>
        <dbReference type="PROSITE-ProRule" id="PRU10141"/>
    </source>
</evidence>
<dbReference type="PANTHER" id="PTHR48006">
    <property type="entry name" value="LEUCINE-RICH REPEAT-CONTAINING PROTEIN DDB_G0281931-RELATED"/>
    <property type="match status" value="1"/>
</dbReference>
<comment type="caution">
    <text evidence="5">The sequence shown here is derived from an EMBL/GenBank/DDBJ whole genome shotgun (WGS) entry which is preliminary data.</text>
</comment>
<feature type="domain" description="Protein kinase" evidence="4">
    <location>
        <begin position="95"/>
        <end position="330"/>
    </location>
</feature>
<protein>
    <recommendedName>
        <fullName evidence="4">Protein kinase domain-containing protein</fullName>
    </recommendedName>
</protein>
<feature type="transmembrane region" description="Helical" evidence="3">
    <location>
        <begin position="12"/>
        <end position="34"/>
    </location>
</feature>
<sequence length="336" mass="38298">MLNFGESFWLAFAIGYVSSAIGVTVALMCFWVPWAQLKKSKRNFTSSKIHAMDANEAPKLPLSLLKKGNQQVSRVLDKLTSSMSFMELCNATDYFNVANVIGTGKTGLLYKAKLSNGSHVAVKRLYESKLFETKFALEIMIIGRFKHRNLIGLRGFCVERKQRILVYEFMPNGKLYDFFHPLQNEAFQLEWRIRLKVALGLARGLSGLHHSCNWQIIHLGISSEHVLLDQNFEPKLSNFTSAKFLKGNCNSILAKKDVYDFGVVLMELITGKKCTQTNRFSNIIDQSLLEKGFDEEISYLVKVAIDCIQISPQQRPSMLDVYKNIRRLWEGCETDD</sequence>
<organism evidence="5 6">
    <name type="scientific">Clitoria ternatea</name>
    <name type="common">Butterfly pea</name>
    <dbReference type="NCBI Taxonomy" id="43366"/>
    <lineage>
        <taxon>Eukaryota</taxon>
        <taxon>Viridiplantae</taxon>
        <taxon>Streptophyta</taxon>
        <taxon>Embryophyta</taxon>
        <taxon>Tracheophyta</taxon>
        <taxon>Spermatophyta</taxon>
        <taxon>Magnoliopsida</taxon>
        <taxon>eudicotyledons</taxon>
        <taxon>Gunneridae</taxon>
        <taxon>Pentapetalae</taxon>
        <taxon>rosids</taxon>
        <taxon>fabids</taxon>
        <taxon>Fabales</taxon>
        <taxon>Fabaceae</taxon>
        <taxon>Papilionoideae</taxon>
        <taxon>50 kb inversion clade</taxon>
        <taxon>NPAAA clade</taxon>
        <taxon>indigoferoid/millettioid clade</taxon>
        <taxon>Phaseoleae</taxon>
        <taxon>Clitoria</taxon>
    </lineage>
</organism>
<keyword evidence="3" id="KW-0812">Transmembrane</keyword>
<reference evidence="5 6" key="1">
    <citation type="submission" date="2024-01" db="EMBL/GenBank/DDBJ databases">
        <title>The genomes of 5 underutilized Papilionoideae crops provide insights into root nodulation and disease resistance.</title>
        <authorList>
            <person name="Yuan L."/>
        </authorList>
    </citation>
    <scope>NUCLEOTIDE SEQUENCE [LARGE SCALE GENOMIC DNA]</scope>
    <source>
        <strain evidence="5">LY-2023</strain>
        <tissue evidence="5">Leaf</tissue>
    </source>
</reference>
<keyword evidence="6" id="KW-1185">Reference proteome</keyword>
<dbReference type="PROSITE" id="PS50011">
    <property type="entry name" value="PROTEIN_KINASE_DOM"/>
    <property type="match status" value="1"/>
</dbReference>
<dbReference type="InterPro" id="IPR000719">
    <property type="entry name" value="Prot_kinase_dom"/>
</dbReference>
<dbReference type="InterPro" id="IPR001245">
    <property type="entry name" value="Ser-Thr/Tyr_kinase_cat_dom"/>
</dbReference>
<feature type="binding site" evidence="2">
    <location>
        <position position="123"/>
    </location>
    <ligand>
        <name>ATP</name>
        <dbReference type="ChEBI" id="CHEBI:30616"/>
    </ligand>
</feature>
<comment type="subcellular location">
    <subcellularLocation>
        <location evidence="1">Membrane</location>
        <topology evidence="1">Single-pass type I membrane protein</topology>
    </subcellularLocation>
</comment>
<keyword evidence="2" id="KW-0547">Nucleotide-binding</keyword>
<keyword evidence="3" id="KW-1133">Transmembrane helix</keyword>
<gene>
    <name evidence="5" type="ORF">RJT34_04275</name>
</gene>
<evidence type="ECO:0000256" key="3">
    <source>
        <dbReference type="SAM" id="Phobius"/>
    </source>
</evidence>
<dbReference type="Proteomes" id="UP001359559">
    <property type="component" value="Unassembled WGS sequence"/>
</dbReference>
<evidence type="ECO:0000313" key="6">
    <source>
        <dbReference type="Proteomes" id="UP001359559"/>
    </source>
</evidence>
<accession>A0AAN9KNW4</accession>
<dbReference type="GO" id="GO:0016020">
    <property type="term" value="C:membrane"/>
    <property type="evidence" value="ECO:0007669"/>
    <property type="project" value="UniProtKB-SubCell"/>
</dbReference>
<dbReference type="Gene3D" id="3.30.200.20">
    <property type="entry name" value="Phosphorylase Kinase, domain 1"/>
    <property type="match status" value="1"/>
</dbReference>
<dbReference type="AlphaFoldDB" id="A0AAN9KNW4"/>
<dbReference type="EMBL" id="JAYKXN010000001">
    <property type="protein sequence ID" value="KAK7319553.1"/>
    <property type="molecule type" value="Genomic_DNA"/>
</dbReference>
<name>A0AAN9KNW4_CLITE</name>